<dbReference type="OrthoDB" id="7490557at2"/>
<dbReference type="NCBIfam" id="NF005460">
    <property type="entry name" value="PRK07056.1"/>
    <property type="match status" value="1"/>
</dbReference>
<keyword evidence="3" id="KW-1185">Reference proteome</keyword>
<evidence type="ECO:0000313" key="3">
    <source>
        <dbReference type="Proteomes" id="UP000428803"/>
    </source>
</evidence>
<dbReference type="PANTHER" id="PTHR11895">
    <property type="entry name" value="TRANSAMIDASE"/>
    <property type="match status" value="1"/>
</dbReference>
<keyword evidence="2" id="KW-0378">Hydrolase</keyword>
<dbReference type="InterPro" id="IPR023631">
    <property type="entry name" value="Amidase_dom"/>
</dbReference>
<dbReference type="SUPFAM" id="SSF75304">
    <property type="entry name" value="Amidase signature (AS) enzymes"/>
    <property type="match status" value="1"/>
</dbReference>
<dbReference type="KEGG" id="slaa:EUU25_12125"/>
<evidence type="ECO:0000313" key="2">
    <source>
        <dbReference type="EMBL" id="QGY81297.1"/>
    </source>
</evidence>
<dbReference type="InterPro" id="IPR000120">
    <property type="entry name" value="Amidase"/>
</dbReference>
<evidence type="ECO:0000259" key="1">
    <source>
        <dbReference type="Pfam" id="PF01425"/>
    </source>
</evidence>
<sequence length="456" mass="49217">MKESDMLNWKNPASKVGIAELAAYLRNGVVTGRSLVEASLSAIDEADNCRKAFITINNEVALAQAARWDEQRRVGRPVPMFAGIPISVKDLFDVDGQITNAGSKILPPVPASRHATAIQRLTDAGFVILGRTHMTEFAYSGLGLNCHFADPDCVWNPSDGRVPGGSSSGAAIATALGAGIAGIGTDTGGSCRIPASFNRLVGFKPTARRIPMDGMIPLSPKLDSVGAIGRTVRCVTILTALMANEPLPNVQLRMPKKLLIPENYFFDGIDRDVELIFQRFAYWLESKGVQIEKKVVRSLDSVAALNRNGGIVAAESYSWHKTLLEKNKSDYDPRVLVRIQRGSDQTEQETAELYSAREAFIRDLGYELKGFDALLVPTTPFVPPRKADCIGDAEYTQINAAVLRNPMVANLADGCSITLPISSPDEPPIGAMLIGQSLTDSKILAWAGALHPSFTP</sequence>
<dbReference type="RefSeq" id="WP_158901335.1">
    <property type="nucleotide sequence ID" value="NZ_CP035733.1"/>
</dbReference>
<gene>
    <name evidence="2" type="ORF">EUU25_12125</name>
</gene>
<accession>A0A6I6LB31</accession>
<name>A0A6I6LB31_9SPHN</name>
<protein>
    <submittedName>
        <fullName evidence="2">Amidase</fullName>
        <ecNumber evidence="2">3.5.1.4</ecNumber>
    </submittedName>
</protein>
<feature type="domain" description="Amidase" evidence="1">
    <location>
        <begin position="35"/>
        <end position="444"/>
    </location>
</feature>
<dbReference type="Gene3D" id="3.90.1300.10">
    <property type="entry name" value="Amidase signature (AS) domain"/>
    <property type="match status" value="1"/>
</dbReference>
<dbReference type="EC" id="3.5.1.4" evidence="2"/>
<dbReference type="AlphaFoldDB" id="A0A6I6LB31"/>
<reference evidence="3" key="1">
    <citation type="submission" date="2019-01" db="EMBL/GenBank/DDBJ databases">
        <title>Sphingorhabdus lacus sp.nov., isolated from an oligotrophic freshwater lake.</title>
        <authorList>
            <person name="Park M."/>
        </authorList>
    </citation>
    <scope>NUCLEOTIDE SEQUENCE [LARGE SCALE GENOMIC DNA]</scope>
    <source>
        <strain evidence="3">IMCC1753</strain>
    </source>
</reference>
<dbReference type="InterPro" id="IPR036928">
    <property type="entry name" value="AS_sf"/>
</dbReference>
<organism evidence="2 3">
    <name type="scientific">Sphingorhabdus lacus</name>
    <dbReference type="NCBI Taxonomy" id="392610"/>
    <lineage>
        <taxon>Bacteria</taxon>
        <taxon>Pseudomonadati</taxon>
        <taxon>Pseudomonadota</taxon>
        <taxon>Alphaproteobacteria</taxon>
        <taxon>Sphingomonadales</taxon>
        <taxon>Sphingomonadaceae</taxon>
        <taxon>Sphingorhabdus</taxon>
    </lineage>
</organism>
<proteinExistence type="predicted"/>
<dbReference type="PANTHER" id="PTHR11895:SF176">
    <property type="entry name" value="AMIDASE AMID-RELATED"/>
    <property type="match status" value="1"/>
</dbReference>
<dbReference type="Proteomes" id="UP000428803">
    <property type="component" value="Chromosome"/>
</dbReference>
<dbReference type="GO" id="GO:0004040">
    <property type="term" value="F:amidase activity"/>
    <property type="evidence" value="ECO:0007669"/>
    <property type="project" value="UniProtKB-EC"/>
</dbReference>
<dbReference type="EMBL" id="CP035733">
    <property type="protein sequence ID" value="QGY81297.1"/>
    <property type="molecule type" value="Genomic_DNA"/>
</dbReference>
<dbReference type="Pfam" id="PF01425">
    <property type="entry name" value="Amidase"/>
    <property type="match status" value="1"/>
</dbReference>